<dbReference type="InterPro" id="IPR052820">
    <property type="entry name" value="PhiA_domain"/>
</dbReference>
<gene>
    <name evidence="2" type="ORF">RRF57_002583</name>
</gene>
<keyword evidence="3" id="KW-1185">Reference proteome</keyword>
<dbReference type="AlphaFoldDB" id="A0AAN7UEV0"/>
<dbReference type="PANTHER" id="PTHR42047">
    <property type="entry name" value="PROTEIN, PUTATIVE (AFU_ORTHOLOGUE AFUA_6G03560)-RELATED"/>
    <property type="match status" value="1"/>
</dbReference>
<reference evidence="2 3" key="1">
    <citation type="submission" date="2023-10" db="EMBL/GenBank/DDBJ databases">
        <title>Draft genome sequence of Xylaria bambusicola isolate GMP-LS, the root and basal stem rot pathogen of sugarcane in Indonesia.</title>
        <authorList>
            <person name="Selvaraj P."/>
            <person name="Muralishankar V."/>
            <person name="Muruganantham S."/>
            <person name="Sp S."/>
            <person name="Haryani S."/>
            <person name="Lau K.J.X."/>
            <person name="Naqvi N.I."/>
        </authorList>
    </citation>
    <scope>NUCLEOTIDE SEQUENCE [LARGE SCALE GENOMIC DNA]</scope>
    <source>
        <strain evidence="2">GMP-LS</strain>
    </source>
</reference>
<name>A0AAN7UEV0_9PEZI</name>
<protein>
    <submittedName>
        <fullName evidence="2">Uncharacterized protein</fullName>
    </submittedName>
</protein>
<feature type="signal peptide" evidence="1">
    <location>
        <begin position="1"/>
        <end position="16"/>
    </location>
</feature>
<dbReference type="PANTHER" id="PTHR42047:SF1">
    <property type="entry name" value="PROTEIN, PUTATIVE (AFU_ORTHOLOGUE AFUA_6G03560)-RELATED"/>
    <property type="match status" value="1"/>
</dbReference>
<evidence type="ECO:0000256" key="1">
    <source>
        <dbReference type="SAM" id="SignalP"/>
    </source>
</evidence>
<evidence type="ECO:0000313" key="3">
    <source>
        <dbReference type="Proteomes" id="UP001305414"/>
    </source>
</evidence>
<organism evidence="2 3">
    <name type="scientific">Xylaria bambusicola</name>
    <dbReference type="NCBI Taxonomy" id="326684"/>
    <lineage>
        <taxon>Eukaryota</taxon>
        <taxon>Fungi</taxon>
        <taxon>Dikarya</taxon>
        <taxon>Ascomycota</taxon>
        <taxon>Pezizomycotina</taxon>
        <taxon>Sordariomycetes</taxon>
        <taxon>Xylariomycetidae</taxon>
        <taxon>Xylariales</taxon>
        <taxon>Xylariaceae</taxon>
        <taxon>Xylaria</taxon>
    </lineage>
</organism>
<proteinExistence type="predicted"/>
<dbReference type="EMBL" id="JAWHQM010000004">
    <property type="protein sequence ID" value="KAK5626868.1"/>
    <property type="molecule type" value="Genomic_DNA"/>
</dbReference>
<dbReference type="Proteomes" id="UP001305414">
    <property type="component" value="Unassembled WGS sequence"/>
</dbReference>
<comment type="caution">
    <text evidence="2">The sequence shown here is derived from an EMBL/GenBank/DDBJ whole genome shotgun (WGS) entry which is preliminary data.</text>
</comment>
<keyword evidence="1" id="KW-0732">Signal</keyword>
<sequence>MKSLLNLIACPIIVLAASIPRGTQVDLLGPFTARAWSTDTDNPFHGIPISASGGKFYINRDTSTYCPDISGLDCSQYSSKETTFVIGDGSTTISLEVSVPGGQRGKYSVQFIPILDPSCRSLSHI</sequence>
<feature type="chain" id="PRO_5042954993" evidence="1">
    <location>
        <begin position="17"/>
        <end position="125"/>
    </location>
</feature>
<evidence type="ECO:0000313" key="2">
    <source>
        <dbReference type="EMBL" id="KAK5626868.1"/>
    </source>
</evidence>
<accession>A0AAN7UEV0</accession>